<dbReference type="InterPro" id="IPR041451">
    <property type="entry name" value="RecD2_SH13"/>
</dbReference>
<dbReference type="Gene3D" id="3.40.50.300">
    <property type="entry name" value="P-loop containing nucleotide triphosphate hydrolases"/>
    <property type="match status" value="3"/>
</dbReference>
<dbReference type="Pfam" id="PF18335">
    <property type="entry name" value="SH3_13"/>
    <property type="match status" value="1"/>
</dbReference>
<dbReference type="PANTHER" id="PTHR43788:SF6">
    <property type="entry name" value="DNA HELICASE B"/>
    <property type="match status" value="1"/>
</dbReference>
<dbReference type="GO" id="GO:0005524">
    <property type="term" value="F:ATP binding"/>
    <property type="evidence" value="ECO:0007669"/>
    <property type="project" value="UniProtKB-KW"/>
</dbReference>
<gene>
    <name evidence="5" type="ORF">A6P07_14660</name>
</gene>
<dbReference type="AlphaFoldDB" id="A0A1C2I2S7"/>
<protein>
    <recommendedName>
        <fullName evidence="7">UvrD-like helicase C-terminal domain-containing protein</fullName>
    </recommendedName>
</protein>
<evidence type="ECO:0008006" key="7">
    <source>
        <dbReference type="Google" id="ProtNLM"/>
    </source>
</evidence>
<proteinExistence type="predicted"/>
<keyword evidence="1" id="KW-0547">Nucleotide-binding</keyword>
<dbReference type="Proteomes" id="UP000094893">
    <property type="component" value="Unassembled WGS sequence"/>
</dbReference>
<reference evidence="5 6" key="1">
    <citation type="journal article" date="2016" name="Int. J. Mol. Sci.">
        <title>Comparative genomics of the extreme acidophile Acidithiobacillus thiooxidans reveals intraspecific divergence and niche adaptation.</title>
        <authorList>
            <person name="Zhang X."/>
            <person name="Feng X."/>
            <person name="Tao J."/>
            <person name="Ma L."/>
            <person name="Xiao Y."/>
            <person name="Liang Y."/>
            <person name="Liu X."/>
            <person name="Yin H."/>
        </authorList>
    </citation>
    <scope>NUCLEOTIDE SEQUENCE [LARGE SCALE GENOMIC DNA]</scope>
    <source>
        <strain evidence="5 6">A02</strain>
    </source>
</reference>
<dbReference type="PANTHER" id="PTHR43788">
    <property type="entry name" value="DNA2/NAM7 HELICASE FAMILY MEMBER"/>
    <property type="match status" value="1"/>
</dbReference>
<evidence type="ECO:0000256" key="1">
    <source>
        <dbReference type="ARBA" id="ARBA00022741"/>
    </source>
</evidence>
<dbReference type="Pfam" id="PF13538">
    <property type="entry name" value="UvrD_C_2"/>
    <property type="match status" value="1"/>
</dbReference>
<dbReference type="EMBL" id="LWSA01000201">
    <property type="protein sequence ID" value="OCX70351.1"/>
    <property type="molecule type" value="Genomic_DNA"/>
</dbReference>
<keyword evidence="2" id="KW-0067">ATP-binding</keyword>
<dbReference type="InterPro" id="IPR027417">
    <property type="entry name" value="P-loop_NTPase"/>
</dbReference>
<evidence type="ECO:0000256" key="2">
    <source>
        <dbReference type="ARBA" id="ARBA00022840"/>
    </source>
</evidence>
<dbReference type="SUPFAM" id="SSF52540">
    <property type="entry name" value="P-loop containing nucleoside triphosphate hydrolases"/>
    <property type="match status" value="1"/>
</dbReference>
<evidence type="ECO:0000313" key="6">
    <source>
        <dbReference type="Proteomes" id="UP000094893"/>
    </source>
</evidence>
<evidence type="ECO:0000313" key="5">
    <source>
        <dbReference type="EMBL" id="OCX70351.1"/>
    </source>
</evidence>
<organism evidence="5 6">
    <name type="scientific">Acidithiobacillus thiooxidans</name>
    <name type="common">Thiobacillus thiooxidans</name>
    <dbReference type="NCBI Taxonomy" id="930"/>
    <lineage>
        <taxon>Bacteria</taxon>
        <taxon>Pseudomonadati</taxon>
        <taxon>Pseudomonadota</taxon>
        <taxon>Acidithiobacillia</taxon>
        <taxon>Acidithiobacillales</taxon>
        <taxon>Acidithiobacillaceae</taxon>
        <taxon>Acidithiobacillus</taxon>
    </lineage>
</organism>
<sequence>MSEAVSSPGSTLEAFTIHRLLEFNPQGGFKRDEQTPLEADLVIVDEASMIDLPLLASLLRAVGDGAGLWLIGDPNQIPSVGPGSVLLDLIQSQYVPTATLTEIFRQAACSQIIVNAHQVIQGVVPPKQEKGTETDFYFFPVEENDAIPAKIEELMLRKIPAKFGLDPRQDIQVLTHLRKGPLGSDTLSAHLQTALFQDPRPTLTHYGRSFGLGDRVIQRVNDYEKMVFNGESGVVVEVTDQALTVQFEDRYIPYSVTEVSDLMLSYALTIHKSQGSEYPAVILPMASTYHVMLERHLLYTGITRGKQLVVLVGQRQAVAIAVKNQQTKLRKTTLKEALGYRN</sequence>
<dbReference type="CDD" id="cd17933">
    <property type="entry name" value="DEXSc_RecD-like"/>
    <property type="match status" value="1"/>
</dbReference>
<dbReference type="GO" id="GO:0017116">
    <property type="term" value="F:single-stranded DNA helicase activity"/>
    <property type="evidence" value="ECO:0007669"/>
    <property type="project" value="TreeGrafter"/>
</dbReference>
<dbReference type="CDD" id="cd18809">
    <property type="entry name" value="SF1_C_RecD"/>
    <property type="match status" value="1"/>
</dbReference>
<feature type="domain" description="UvrD-like helicase C-terminal" evidence="3">
    <location>
        <begin position="265"/>
        <end position="312"/>
    </location>
</feature>
<dbReference type="GO" id="GO:0006310">
    <property type="term" value="P:DNA recombination"/>
    <property type="evidence" value="ECO:0007669"/>
    <property type="project" value="TreeGrafter"/>
</dbReference>
<dbReference type="Pfam" id="PF13604">
    <property type="entry name" value="AAA_30"/>
    <property type="match status" value="1"/>
</dbReference>
<evidence type="ECO:0000259" key="3">
    <source>
        <dbReference type="Pfam" id="PF13538"/>
    </source>
</evidence>
<name>A0A1C2I2S7_ACITH</name>
<evidence type="ECO:0000259" key="4">
    <source>
        <dbReference type="Pfam" id="PF18335"/>
    </source>
</evidence>
<dbReference type="GO" id="GO:0009338">
    <property type="term" value="C:exodeoxyribonuclease V complex"/>
    <property type="evidence" value="ECO:0007669"/>
    <property type="project" value="TreeGrafter"/>
</dbReference>
<dbReference type="InterPro" id="IPR050534">
    <property type="entry name" value="Coronavir_polyprotein_1ab"/>
</dbReference>
<feature type="domain" description="ATP-dependent RecD2 DNA helicase SH3" evidence="4">
    <location>
        <begin position="189"/>
        <end position="247"/>
    </location>
</feature>
<comment type="caution">
    <text evidence="5">The sequence shown here is derived from an EMBL/GenBank/DDBJ whole genome shotgun (WGS) entry which is preliminary data.</text>
</comment>
<accession>A0A1C2I2S7</accession>
<dbReference type="InterPro" id="IPR027785">
    <property type="entry name" value="UvrD-like_helicase_C"/>
</dbReference>